<sequence>MASVNWDVFAALPGSRQNNFENLARHLIHRHYGSFGDFKALANQPGVEFHLKLRDTCPLGDAGRWYGWQCKWYDLPPGRAIGTTRKKVIEDGIKKTASHVPGITDWVLWTKHTLTEADQEWFYGLDSHGMTLTLWTGHNIEELLAGPGEIYRGTYFGHLVLTDDALRSQHTRAVEPVRFRWLPEAHQPVDAERALRRMLGGKHAREEIHEAVTRLREAQAAINADRLGLPEDLVASIESTLMHLEDVAVHLSRVNDALIGGDWESLRNLASDVPTAPEDVRQLPRRLRAQRQPSMSVTNALDDLNQAYELLRVTDRDTQVEIVAVTAAAGNGKTHLSAQVTAAEEARPAGVFLRGHGLSARGTLDDLARQVTLNGQPCPSMDALIAAVDAAGERTHRRLPIIIDGLNESEDPRVWKLLIANVKSVLSEYPHVLLVCTLRSTFVEECLPPDTLQITIDGFAADQKAAVARYMDYYKIDSGDAELPEGLLDHPLTLRLFCEVANPKREHVVGVESIPHSLTAVFASYLQQVATRVAELSPIGHRFFETDVREGLEKIGLCLWEHNANGFRVSSLRELIDNGASWEGSLMRVLEQESILLRDPIGETGEVGVSISYDALAGHVIAQAIIATHSRDQMNAWLKDPATVAAFAGNRGDRHPLAEDIFVALAGLLPRLHRRQLWAMVPDDMRVRALIPSAGLESTYLDMPTVEALAEHVQTASPSSSAMVLRRLRETRASLNHPLNASFLHETLKAMSVHERDLRWTEWTRKNWRALTRDLQDLEAGWRASPVRTARDLLRARWAMWVLTSTVRALRDQATRSLYWFGRHEPEALFTITMESFDINDEYVSERMAAASYGVVMAHQVHDTTIAQALPPFLAALVETLVGPAARRPTNHWLTRLHVHGIFTFAATYYPGADTAALDANGRIAFGEGPAVNLLEDSDPRFEDVGDAIHMDFENYTLGRLLPERSNYDFDDPEYQQILTNVRSGVAELGWSRDRFTAIDSEIAERSYRDADREGNPERYGKKYSWIAFYGQAGALDDRGELKPRSERLSDLGVDPSFPERPTPLPIALGDWATPTPTSDEDWIVLGEVTVPDELLYPAELNGHPGPWIAVGGHLSTRGQTPGRRVWGLLATALVAPEHVDAVREALQSRPYPGRDWIPEAPEDHYTFAGEIPWHPHFAHVHEDDRQDDPYLGAIRLEGRVLVPAEIVTHRFGWEGYHSPLNDAGHLLVPSRNLSTAMQLTAEPQTFNQCAPDGSVVALTFSAPSRFEGDLLYIREDILNSYAAGRALIGFFWGERLPTPYPHDQPQWLQEARELNAEVWRHLVVREFMIAKPSTR</sequence>
<dbReference type="EMBL" id="QGTA01000148">
    <property type="protein sequence ID" value="RQW94555.1"/>
    <property type="molecule type" value="Genomic_DNA"/>
</dbReference>
<name>A0ABX9YAJ9_MICCH</name>
<reference evidence="1 2" key="1">
    <citation type="submission" date="2018-05" db="EMBL/GenBank/DDBJ databases">
        <title>Micromonospora from Atacama Desert.</title>
        <authorList>
            <person name="Carro L."/>
            <person name="Goodfellow M."/>
            <person name="Klenk H.-P."/>
        </authorList>
    </citation>
    <scope>NUCLEOTIDE SEQUENCE [LARGE SCALE GENOMIC DNA]</scope>
    <source>
        <strain evidence="1 2">LB41</strain>
    </source>
</reference>
<gene>
    <name evidence="1" type="ORF">DLJ60_08985</name>
</gene>
<protein>
    <recommendedName>
        <fullName evidence="3">ATP-binding protein</fullName>
    </recommendedName>
</protein>
<evidence type="ECO:0000313" key="2">
    <source>
        <dbReference type="Proteomes" id="UP000274694"/>
    </source>
</evidence>
<evidence type="ECO:0008006" key="3">
    <source>
        <dbReference type="Google" id="ProtNLM"/>
    </source>
</evidence>
<evidence type="ECO:0000313" key="1">
    <source>
        <dbReference type="EMBL" id="RQW94555.1"/>
    </source>
</evidence>
<comment type="caution">
    <text evidence="1">The sequence shown here is derived from an EMBL/GenBank/DDBJ whole genome shotgun (WGS) entry which is preliminary data.</text>
</comment>
<keyword evidence="2" id="KW-1185">Reference proteome</keyword>
<organism evidence="1 2">
    <name type="scientific">Micromonospora chalcea</name>
    <dbReference type="NCBI Taxonomy" id="1874"/>
    <lineage>
        <taxon>Bacteria</taxon>
        <taxon>Bacillati</taxon>
        <taxon>Actinomycetota</taxon>
        <taxon>Actinomycetes</taxon>
        <taxon>Micromonosporales</taxon>
        <taxon>Micromonosporaceae</taxon>
        <taxon>Micromonospora</taxon>
    </lineage>
</organism>
<proteinExistence type="predicted"/>
<accession>A0ABX9YAJ9</accession>
<dbReference type="Proteomes" id="UP000274694">
    <property type="component" value="Unassembled WGS sequence"/>
</dbReference>